<evidence type="ECO:0000313" key="1">
    <source>
        <dbReference type="EMBL" id="MQM06389.1"/>
    </source>
</evidence>
<sequence length="135" mass="14971">MWTFVVAVAFGGRGVDANLRILQLYTPVSLKLPTGTGDWLEDRGTCGGDESHEETPVRGVIPVGARGGFGMDWKNSEDLSEQWLKSLASTSTVDKFISQDIDGQIHCRLLPKFLEWLIEEIGVVEEIIRRKVPSV</sequence>
<dbReference type="AlphaFoldDB" id="A0A843WA33"/>
<protein>
    <submittedName>
        <fullName evidence="1">Uncharacterized protein</fullName>
    </submittedName>
</protein>
<proteinExistence type="predicted"/>
<comment type="caution">
    <text evidence="1">The sequence shown here is derived from an EMBL/GenBank/DDBJ whole genome shotgun (WGS) entry which is preliminary data.</text>
</comment>
<gene>
    <name evidence="1" type="ORF">Taro_039209</name>
</gene>
<reference evidence="1" key="1">
    <citation type="submission" date="2017-07" db="EMBL/GenBank/DDBJ databases">
        <title>Taro Niue Genome Assembly and Annotation.</title>
        <authorList>
            <person name="Atibalentja N."/>
            <person name="Keating K."/>
            <person name="Fields C.J."/>
        </authorList>
    </citation>
    <scope>NUCLEOTIDE SEQUENCE</scope>
    <source>
        <strain evidence="1">Niue_2</strain>
        <tissue evidence="1">Leaf</tissue>
    </source>
</reference>
<name>A0A843WA33_COLES</name>
<accession>A0A843WA33</accession>
<organism evidence="1 2">
    <name type="scientific">Colocasia esculenta</name>
    <name type="common">Wild taro</name>
    <name type="synonym">Arum esculentum</name>
    <dbReference type="NCBI Taxonomy" id="4460"/>
    <lineage>
        <taxon>Eukaryota</taxon>
        <taxon>Viridiplantae</taxon>
        <taxon>Streptophyta</taxon>
        <taxon>Embryophyta</taxon>
        <taxon>Tracheophyta</taxon>
        <taxon>Spermatophyta</taxon>
        <taxon>Magnoliopsida</taxon>
        <taxon>Liliopsida</taxon>
        <taxon>Araceae</taxon>
        <taxon>Aroideae</taxon>
        <taxon>Colocasieae</taxon>
        <taxon>Colocasia</taxon>
    </lineage>
</organism>
<keyword evidence="2" id="KW-1185">Reference proteome</keyword>
<dbReference type="Proteomes" id="UP000652761">
    <property type="component" value="Unassembled WGS sequence"/>
</dbReference>
<evidence type="ECO:0000313" key="2">
    <source>
        <dbReference type="Proteomes" id="UP000652761"/>
    </source>
</evidence>
<dbReference type="EMBL" id="NMUH01003613">
    <property type="protein sequence ID" value="MQM06389.1"/>
    <property type="molecule type" value="Genomic_DNA"/>
</dbReference>